<evidence type="ECO:0000313" key="3">
    <source>
        <dbReference type="Proteomes" id="UP000613580"/>
    </source>
</evidence>
<accession>A0A8H6WG04</accession>
<name>A0A8H6WG04_MYCCL</name>
<dbReference type="OrthoDB" id="2912433at2759"/>
<comment type="caution">
    <text evidence="2">The sequence shown here is derived from an EMBL/GenBank/DDBJ whole genome shotgun (WGS) entry which is preliminary data.</text>
</comment>
<proteinExistence type="predicted"/>
<feature type="region of interest" description="Disordered" evidence="1">
    <location>
        <begin position="412"/>
        <end position="437"/>
    </location>
</feature>
<feature type="compositionally biased region" description="Low complexity" evidence="1">
    <location>
        <begin position="424"/>
        <end position="437"/>
    </location>
</feature>
<gene>
    <name evidence="2" type="ORF">HMN09_00645300</name>
</gene>
<feature type="region of interest" description="Disordered" evidence="1">
    <location>
        <begin position="343"/>
        <end position="362"/>
    </location>
</feature>
<evidence type="ECO:0000256" key="1">
    <source>
        <dbReference type="SAM" id="MobiDB-lite"/>
    </source>
</evidence>
<sequence>MGVALNVETERGRCLQFAHKPSSAGSSSPITTSSPGFDLSFAPSTLSSFGDLIASDAGLDERSRNDVFQFSKMLEGRDGLKMGLVAIYVSLVSTQQQTRALTAKVDTLTEKMEAVTAAAAVEAAQWTKSQRNIILAATKTTVWDCKRLDFGNTGLFLDTVGYLKRQKETGANVQKYKFLDTHLDPPSAALKGYGRPAVSTSKTALRTLIGETLNECLTDTLVKLATKLTGDGENVKVIHAIKLIIMRRLARKNPRLVIDPSLKKKRVEPDTGFDEDRNARLDSDSFLDKITAEYKEKTAEFGNDLQAPAWSSFIAECVQEEKERFPQDKITIIPVVSTPATPARPVVPMPRRLSPGPSTPTTHSAGMFMPPPMQRANIFAGQSVMPRIQPAQVGRGLAGILNDSTQNNLGRYGDNYSLRSAHFSSPQYPSSSPGGIS</sequence>
<dbReference type="EMBL" id="JACAZE010000007">
    <property type="protein sequence ID" value="KAF7311019.1"/>
    <property type="molecule type" value="Genomic_DNA"/>
</dbReference>
<organism evidence="2 3">
    <name type="scientific">Mycena chlorophos</name>
    <name type="common">Agaric fungus</name>
    <name type="synonym">Agaricus chlorophos</name>
    <dbReference type="NCBI Taxonomy" id="658473"/>
    <lineage>
        <taxon>Eukaryota</taxon>
        <taxon>Fungi</taxon>
        <taxon>Dikarya</taxon>
        <taxon>Basidiomycota</taxon>
        <taxon>Agaricomycotina</taxon>
        <taxon>Agaricomycetes</taxon>
        <taxon>Agaricomycetidae</taxon>
        <taxon>Agaricales</taxon>
        <taxon>Marasmiineae</taxon>
        <taxon>Mycenaceae</taxon>
        <taxon>Mycena</taxon>
    </lineage>
</organism>
<evidence type="ECO:0000313" key="2">
    <source>
        <dbReference type="EMBL" id="KAF7311019.1"/>
    </source>
</evidence>
<reference evidence="2" key="1">
    <citation type="submission" date="2020-05" db="EMBL/GenBank/DDBJ databases">
        <title>Mycena genomes resolve the evolution of fungal bioluminescence.</title>
        <authorList>
            <person name="Tsai I.J."/>
        </authorList>
    </citation>
    <scope>NUCLEOTIDE SEQUENCE</scope>
    <source>
        <strain evidence="2">110903Hualien_Pintung</strain>
    </source>
</reference>
<dbReference type="Proteomes" id="UP000613580">
    <property type="component" value="Unassembled WGS sequence"/>
</dbReference>
<keyword evidence="3" id="KW-1185">Reference proteome</keyword>
<protein>
    <submittedName>
        <fullName evidence="2">Uncharacterized protein</fullName>
    </submittedName>
</protein>
<dbReference type="AlphaFoldDB" id="A0A8H6WG04"/>